<sequence length="72" mass="8009">MAEKFWTFVRVVVVPIVVVVYETGLCSSSTLLTSARAPHRPRRSSKPSAITVHVVIISCVVVLCSRCYRCSR</sequence>
<name>A0ABC8K0A2_ERUVS</name>
<dbReference type="AlphaFoldDB" id="A0ABC8K0A2"/>
<keyword evidence="3" id="KW-1185">Reference proteome</keyword>
<accession>A0ABC8K0A2</accession>
<evidence type="ECO:0008006" key="4">
    <source>
        <dbReference type="Google" id="ProtNLM"/>
    </source>
</evidence>
<evidence type="ECO:0000256" key="1">
    <source>
        <dbReference type="SAM" id="Phobius"/>
    </source>
</evidence>
<comment type="caution">
    <text evidence="2">The sequence shown here is derived from an EMBL/GenBank/DDBJ whole genome shotgun (WGS) entry which is preliminary data.</text>
</comment>
<evidence type="ECO:0000313" key="2">
    <source>
        <dbReference type="EMBL" id="CAH8349932.1"/>
    </source>
</evidence>
<keyword evidence="1" id="KW-0812">Transmembrane</keyword>
<dbReference type="Proteomes" id="UP001642260">
    <property type="component" value="Unassembled WGS sequence"/>
</dbReference>
<proteinExistence type="predicted"/>
<dbReference type="EMBL" id="CAKOAT010164044">
    <property type="protein sequence ID" value="CAH8349932.1"/>
    <property type="molecule type" value="Genomic_DNA"/>
</dbReference>
<keyword evidence="1" id="KW-0472">Membrane</keyword>
<feature type="transmembrane region" description="Helical" evidence="1">
    <location>
        <begin position="7"/>
        <end position="30"/>
    </location>
</feature>
<evidence type="ECO:0000313" key="3">
    <source>
        <dbReference type="Proteomes" id="UP001642260"/>
    </source>
</evidence>
<reference evidence="2 3" key="1">
    <citation type="submission" date="2022-03" db="EMBL/GenBank/DDBJ databases">
        <authorList>
            <person name="Macdonald S."/>
            <person name="Ahmed S."/>
            <person name="Newling K."/>
        </authorList>
    </citation>
    <scope>NUCLEOTIDE SEQUENCE [LARGE SCALE GENOMIC DNA]</scope>
</reference>
<gene>
    <name evidence="2" type="ORF">ERUC_LOCUS17833</name>
</gene>
<feature type="transmembrane region" description="Helical" evidence="1">
    <location>
        <begin position="50"/>
        <end position="68"/>
    </location>
</feature>
<keyword evidence="1" id="KW-1133">Transmembrane helix</keyword>
<organism evidence="2 3">
    <name type="scientific">Eruca vesicaria subsp. sativa</name>
    <name type="common">Garden rocket</name>
    <name type="synonym">Eruca sativa</name>
    <dbReference type="NCBI Taxonomy" id="29727"/>
    <lineage>
        <taxon>Eukaryota</taxon>
        <taxon>Viridiplantae</taxon>
        <taxon>Streptophyta</taxon>
        <taxon>Embryophyta</taxon>
        <taxon>Tracheophyta</taxon>
        <taxon>Spermatophyta</taxon>
        <taxon>Magnoliopsida</taxon>
        <taxon>eudicotyledons</taxon>
        <taxon>Gunneridae</taxon>
        <taxon>Pentapetalae</taxon>
        <taxon>rosids</taxon>
        <taxon>malvids</taxon>
        <taxon>Brassicales</taxon>
        <taxon>Brassicaceae</taxon>
        <taxon>Brassiceae</taxon>
        <taxon>Eruca</taxon>
    </lineage>
</organism>
<protein>
    <recommendedName>
        <fullName evidence="4">Secreted peptide</fullName>
    </recommendedName>
</protein>